<evidence type="ECO:0008006" key="5">
    <source>
        <dbReference type="Google" id="ProtNLM"/>
    </source>
</evidence>
<dbReference type="EMBL" id="JALLPJ020000023">
    <property type="protein sequence ID" value="KAL3804945.1"/>
    <property type="molecule type" value="Genomic_DNA"/>
</dbReference>
<dbReference type="Proteomes" id="UP001530400">
    <property type="component" value="Unassembled WGS sequence"/>
</dbReference>
<feature type="transmembrane region" description="Helical" evidence="2">
    <location>
        <begin position="336"/>
        <end position="358"/>
    </location>
</feature>
<accession>A0ABD3R7P5</accession>
<dbReference type="AlphaFoldDB" id="A0ABD3R7P5"/>
<keyword evidence="2" id="KW-1133">Transmembrane helix</keyword>
<evidence type="ECO:0000313" key="4">
    <source>
        <dbReference type="Proteomes" id="UP001530400"/>
    </source>
</evidence>
<feature type="transmembrane region" description="Helical" evidence="2">
    <location>
        <begin position="515"/>
        <end position="537"/>
    </location>
</feature>
<proteinExistence type="predicted"/>
<feature type="transmembrane region" description="Helical" evidence="2">
    <location>
        <begin position="610"/>
        <end position="631"/>
    </location>
</feature>
<organism evidence="3 4">
    <name type="scientific">Cyclotella atomus</name>
    <dbReference type="NCBI Taxonomy" id="382360"/>
    <lineage>
        <taxon>Eukaryota</taxon>
        <taxon>Sar</taxon>
        <taxon>Stramenopiles</taxon>
        <taxon>Ochrophyta</taxon>
        <taxon>Bacillariophyta</taxon>
        <taxon>Coscinodiscophyceae</taxon>
        <taxon>Thalassiosirophycidae</taxon>
        <taxon>Stephanodiscales</taxon>
        <taxon>Stephanodiscaceae</taxon>
        <taxon>Cyclotella</taxon>
    </lineage>
</organism>
<feature type="transmembrane region" description="Helical" evidence="2">
    <location>
        <begin position="543"/>
        <end position="561"/>
    </location>
</feature>
<keyword evidence="2" id="KW-0812">Transmembrane</keyword>
<feature type="transmembrane region" description="Helical" evidence="2">
    <location>
        <begin position="308"/>
        <end position="330"/>
    </location>
</feature>
<feature type="transmembrane region" description="Helical" evidence="2">
    <location>
        <begin position="637"/>
        <end position="654"/>
    </location>
</feature>
<feature type="transmembrane region" description="Helical" evidence="2">
    <location>
        <begin position="266"/>
        <end position="287"/>
    </location>
</feature>
<dbReference type="InterPro" id="IPR029058">
    <property type="entry name" value="AB_hydrolase_fold"/>
</dbReference>
<dbReference type="Gene3D" id="3.40.50.1820">
    <property type="entry name" value="alpha/beta hydrolase"/>
    <property type="match status" value="1"/>
</dbReference>
<comment type="caution">
    <text evidence="3">The sequence shown here is derived from an EMBL/GenBank/DDBJ whole genome shotgun (WGS) entry which is preliminary data.</text>
</comment>
<feature type="transmembrane region" description="Helical" evidence="2">
    <location>
        <begin position="697"/>
        <end position="716"/>
    </location>
</feature>
<dbReference type="SUPFAM" id="SSF53474">
    <property type="entry name" value="alpha/beta-Hydrolases"/>
    <property type="match status" value="1"/>
</dbReference>
<feature type="compositionally biased region" description="Basic and acidic residues" evidence="1">
    <location>
        <begin position="22"/>
        <end position="58"/>
    </location>
</feature>
<reference evidence="3 4" key="1">
    <citation type="submission" date="2024-10" db="EMBL/GenBank/DDBJ databases">
        <title>Updated reference genomes for cyclostephanoid diatoms.</title>
        <authorList>
            <person name="Roberts W.R."/>
            <person name="Alverson A.J."/>
        </authorList>
    </citation>
    <scope>NUCLEOTIDE SEQUENCE [LARGE SCALE GENOMIC DNA]</scope>
    <source>
        <strain evidence="3 4">AJA010-31</strain>
    </source>
</reference>
<sequence length="1072" mass="119240">MSDPKGETSDAIEEVAAAADAPKIDVEQGVEKEHACDNAEVPDVKGNDAGESSAKDNDEAAVGGGDEDPAAGIEEVKEHDGNNAGVTDVKGGDAEESAANDDDNAAVVGSDEEAPPVDIEEINVEEPRAVAFSDSTKEERSTLLASSGLASALADDLPFESHFTVRIPTSTLQYRGSLLRVIDTDDDQIILREVEDEGKKKVLVKRVSLETMSQKVLRIGYTLVTILFCGFLFVFCFEVLLLLIIATQVYSTSRAGELGQINGITLLSTLLAFPMMLYSMSSLMAMGSAFVMDTWRGGTLFRSSKSEMLYMFVFLVAPFFTLMICLFIQYQEAWRMTSGVWCALILVTFCVWSLAVTIREVNACFWLVEKLYYAPPEYGEEDPWKKKMSIAKIAFLKSQAARYSGTRKERYHVAGTDTVDGDGDKGFSSSDEYIPVETKTGLYSRLTALPCCSSTLRMFDTLDPPKRVWKCNESPSIVTKNNWVMQRMWCGGGDRKQKVIVANGPYALTSDQIKYSGLCTVLSSTLMTLVLIGFLVWMQLGSGAYLIVGVLAVVCIIYPIGRQSYELHKMYESVNVQPGYSRRSVTQSTGTTLFQVWETVRITQPKPSYCMFRGVLEVCVLFLWPLIAMLVLQNWPVAIVFFIMGTFSLVWRYFDSTAVLTEYGTLSAVKDKKLDHSKKYFFSTVGEDVINNKGRSIWSGLFIVLFLAVMFLFLSAQKSSDEIKPQDRGPRPPVLLVDDFYYPPTNDTLAYPTCKLTKGFTFSSPDPDSDQVEGSLLGDYAFLSAMAYETEAIVGYSVDKWLGESGLLVNDEDFVSQWRKDSGTSTSPVYFKLFTIPQNRKYAIMSIRGSETSYDWIVNMQLWSSAGLSQVIKWLTPFGWIWTPILPDLIYAISFVESKAIRDVAYYKVTTRFVNEVLGGYGDTGIEKIYVTGASLGGGLAVITGAQTEAYTVAISGLGAKLSRRMFDPPIELDALNDHTFNYIPERDYIARIGGRQQLFQNARCDAPKNNLFGCHSMWRSVCEINYRCGTNSRPVVCKCVTQFGYPEPVQNGTRTFKEACEEAQDEWDTMF</sequence>
<keyword evidence="2" id="KW-0472">Membrane</keyword>
<evidence type="ECO:0000313" key="3">
    <source>
        <dbReference type="EMBL" id="KAL3804945.1"/>
    </source>
</evidence>
<keyword evidence="4" id="KW-1185">Reference proteome</keyword>
<feature type="transmembrane region" description="Helical" evidence="2">
    <location>
        <begin position="221"/>
        <end position="246"/>
    </location>
</feature>
<evidence type="ECO:0000256" key="1">
    <source>
        <dbReference type="SAM" id="MobiDB-lite"/>
    </source>
</evidence>
<feature type="region of interest" description="Disordered" evidence="1">
    <location>
        <begin position="1"/>
        <end position="115"/>
    </location>
</feature>
<evidence type="ECO:0000256" key="2">
    <source>
        <dbReference type="SAM" id="Phobius"/>
    </source>
</evidence>
<gene>
    <name evidence="3" type="ORF">ACHAWO_004729</name>
</gene>
<feature type="compositionally biased region" description="Acidic residues" evidence="1">
    <location>
        <begin position="94"/>
        <end position="115"/>
    </location>
</feature>
<name>A0ABD3R7P5_9STRA</name>
<protein>
    <recommendedName>
        <fullName evidence="5">Fungal lipase-like domain-containing protein</fullName>
    </recommendedName>
</protein>